<dbReference type="VEuPathDB" id="FungiDB:RhiirA1_392538"/>
<evidence type="ECO:0000313" key="1">
    <source>
        <dbReference type="EMBL" id="PKC13429.1"/>
    </source>
</evidence>
<accession>A0A2N0Q2W2</accession>
<organism evidence="1 2">
    <name type="scientific">Rhizophagus irregularis</name>
    <dbReference type="NCBI Taxonomy" id="588596"/>
    <lineage>
        <taxon>Eukaryota</taxon>
        <taxon>Fungi</taxon>
        <taxon>Fungi incertae sedis</taxon>
        <taxon>Mucoromycota</taxon>
        <taxon>Glomeromycotina</taxon>
        <taxon>Glomeromycetes</taxon>
        <taxon>Glomerales</taxon>
        <taxon>Glomeraceae</taxon>
        <taxon>Rhizophagus</taxon>
    </lineage>
</organism>
<reference evidence="1 2" key="2">
    <citation type="submission" date="2017-09" db="EMBL/GenBank/DDBJ databases">
        <title>Extensive intraspecific genome diversity in a model arbuscular mycorrhizal fungus.</title>
        <authorList>
            <person name="Chen E.C."/>
            <person name="Morin E."/>
            <person name="Beaudet D."/>
            <person name="Noel J."/>
            <person name="Ndikumana S."/>
            <person name="Charron P."/>
            <person name="St-Onge C."/>
            <person name="Giorgi J."/>
            <person name="Grigoriev I.V."/>
            <person name="Roux C."/>
            <person name="Martin F.M."/>
            <person name="Corradi N."/>
        </authorList>
    </citation>
    <scope>NUCLEOTIDE SEQUENCE [LARGE SCALE GENOMIC DNA]</scope>
    <source>
        <strain evidence="1 2">A5</strain>
    </source>
</reference>
<name>A0A2N0Q2W2_9GLOM</name>
<gene>
    <name evidence="1" type="ORF">RhiirA5_410597</name>
</gene>
<dbReference type="EMBL" id="LLXJ01000190">
    <property type="protein sequence ID" value="PKC13429.1"/>
    <property type="molecule type" value="Genomic_DNA"/>
</dbReference>
<evidence type="ECO:0000313" key="2">
    <source>
        <dbReference type="Proteomes" id="UP000232722"/>
    </source>
</evidence>
<reference evidence="1 2" key="1">
    <citation type="submission" date="2016-04" db="EMBL/GenBank/DDBJ databases">
        <title>Genome analyses suggest a sexual origin of heterokaryosis in a supposedly ancient asexual fungus.</title>
        <authorList>
            <person name="Ropars J."/>
            <person name="Sedzielewska K."/>
            <person name="Noel J."/>
            <person name="Charron P."/>
            <person name="Farinelli L."/>
            <person name="Marton T."/>
            <person name="Kruger M."/>
            <person name="Pelin A."/>
            <person name="Brachmann A."/>
            <person name="Corradi N."/>
        </authorList>
    </citation>
    <scope>NUCLEOTIDE SEQUENCE [LARGE SCALE GENOMIC DNA]</scope>
    <source>
        <strain evidence="1 2">A5</strain>
    </source>
</reference>
<proteinExistence type="predicted"/>
<dbReference type="VEuPathDB" id="FungiDB:RhiirFUN_011777"/>
<comment type="caution">
    <text evidence="1">The sequence shown here is derived from an EMBL/GenBank/DDBJ whole genome shotgun (WGS) entry which is preliminary data.</text>
</comment>
<protein>
    <submittedName>
        <fullName evidence="1">Uncharacterized protein</fullName>
    </submittedName>
</protein>
<sequence>MLTVPTMEDDVYPTSCIFCVFLKEKNKKGRCNKNDQESTYYYFDSISLNATEAPIIAISFHFPVPFYDIHKDWISECNIGPAKILTAAETNLIRSNPKEFTSLHLG</sequence>
<dbReference type="Proteomes" id="UP000232722">
    <property type="component" value="Unassembled WGS sequence"/>
</dbReference>
<dbReference type="AlphaFoldDB" id="A0A2N0Q2W2"/>